<reference evidence="1 2" key="1">
    <citation type="journal article" date="2016" name="Stand. Genomic Sci.">
        <title>Complete genome sequence and genomic characterization of Microcystis panniformis FACHB 1757 by third-generation sequencing.</title>
        <authorList>
            <person name="Zhang J.Y."/>
            <person name="Guan R."/>
            <person name="Zhang H.J."/>
            <person name="Li H."/>
            <person name="Xiao P."/>
            <person name="Yu G.L."/>
            <person name="Du L."/>
            <person name="Cao D.M."/>
            <person name="Zhu B.C."/>
            <person name="Li R.H."/>
            <person name="Lu Z.H."/>
        </authorList>
    </citation>
    <scope>NUCLEOTIDE SEQUENCE [LARGE SCALE GENOMIC DNA]</scope>
    <source>
        <strain evidence="1 2">FACHB-1757</strain>
    </source>
</reference>
<protein>
    <submittedName>
        <fullName evidence="1">Uncharacterized protein</fullName>
    </submittedName>
</protein>
<name>A0A0K1S8V2_9CHRO</name>
<dbReference type="AlphaFoldDB" id="A0A0K1S8V2"/>
<dbReference type="KEGG" id="mpk:VL20_5599"/>
<accession>A0A0K1S8V2</accession>
<organism evidence="1 2">
    <name type="scientific">Microcystis panniformis FACHB-1757</name>
    <dbReference type="NCBI Taxonomy" id="1638788"/>
    <lineage>
        <taxon>Bacteria</taxon>
        <taxon>Bacillati</taxon>
        <taxon>Cyanobacteriota</taxon>
        <taxon>Cyanophyceae</taxon>
        <taxon>Oscillatoriophycideae</taxon>
        <taxon>Chroococcales</taxon>
        <taxon>Microcystaceae</taxon>
        <taxon>Microcystis</taxon>
    </lineage>
</organism>
<dbReference type="EMBL" id="CP011339">
    <property type="protein sequence ID" value="AKV70421.1"/>
    <property type="molecule type" value="Genomic_DNA"/>
</dbReference>
<evidence type="ECO:0000313" key="2">
    <source>
        <dbReference type="Proteomes" id="UP000068167"/>
    </source>
</evidence>
<sequence length="49" mass="5904">MSTVNLTVVIDSTILQAFMRKKYEKKNCNLQFFAWHFNCSWGNFRKPLF</sequence>
<proteinExistence type="predicted"/>
<gene>
    <name evidence="1" type="ORF">VL20_5599</name>
</gene>
<keyword evidence="2" id="KW-1185">Reference proteome</keyword>
<evidence type="ECO:0000313" key="1">
    <source>
        <dbReference type="EMBL" id="AKV70421.1"/>
    </source>
</evidence>
<dbReference type="Proteomes" id="UP000068167">
    <property type="component" value="Chromosome"/>
</dbReference>